<accession>A0ACC0WLC2</accession>
<sequence>MNELGYGEATDASQRHDEASLTGGLSRLFEGETTNSKQVVYDGLETMNDVLARLVKPFESAKTAAPVMNTDPEHEVAEWCFHRKKVLSLTCASRLRELIAPRILLLVG</sequence>
<reference evidence="1 2" key="1">
    <citation type="journal article" date="2022" name="bioRxiv">
        <title>The genome of the oomycete Peronosclerospora sorghi, a cosmopolitan pathogen of maize and sorghum, is inflated with dispersed pseudogenes.</title>
        <authorList>
            <person name="Fletcher K."/>
            <person name="Martin F."/>
            <person name="Isakeit T."/>
            <person name="Cavanaugh K."/>
            <person name="Magill C."/>
            <person name="Michelmore R."/>
        </authorList>
    </citation>
    <scope>NUCLEOTIDE SEQUENCE [LARGE SCALE GENOMIC DNA]</scope>
    <source>
        <strain evidence="1">P6</strain>
    </source>
</reference>
<protein>
    <submittedName>
        <fullName evidence="1">Uncharacterized protein</fullName>
    </submittedName>
</protein>
<gene>
    <name evidence="1" type="ORF">PsorP6_017343</name>
</gene>
<organism evidence="1 2">
    <name type="scientific">Peronosclerospora sorghi</name>
    <dbReference type="NCBI Taxonomy" id="230839"/>
    <lineage>
        <taxon>Eukaryota</taxon>
        <taxon>Sar</taxon>
        <taxon>Stramenopiles</taxon>
        <taxon>Oomycota</taxon>
        <taxon>Peronosporomycetes</taxon>
        <taxon>Peronosporales</taxon>
        <taxon>Peronosporaceae</taxon>
        <taxon>Peronosclerospora</taxon>
    </lineage>
</organism>
<dbReference type="Proteomes" id="UP001163321">
    <property type="component" value="Chromosome 11"/>
</dbReference>
<comment type="caution">
    <text evidence="1">The sequence shown here is derived from an EMBL/GenBank/DDBJ whole genome shotgun (WGS) entry which is preliminary data.</text>
</comment>
<proteinExistence type="predicted"/>
<keyword evidence="2" id="KW-1185">Reference proteome</keyword>
<evidence type="ECO:0000313" key="1">
    <source>
        <dbReference type="EMBL" id="KAI9919644.1"/>
    </source>
</evidence>
<name>A0ACC0WLC2_9STRA</name>
<evidence type="ECO:0000313" key="2">
    <source>
        <dbReference type="Proteomes" id="UP001163321"/>
    </source>
</evidence>
<dbReference type="EMBL" id="CM047590">
    <property type="protein sequence ID" value="KAI9919644.1"/>
    <property type="molecule type" value="Genomic_DNA"/>
</dbReference>